<keyword evidence="3" id="KW-1185">Reference proteome</keyword>
<evidence type="ECO:0000256" key="1">
    <source>
        <dbReference type="SAM" id="SignalP"/>
    </source>
</evidence>
<sequence length="193" mass="20584">MQNAPFWLLASLLALTACSAEVDVSTEPIDQNVPLTSLLEPVYMEIALDLPEESQGDVIVQSVAADLTVVNPTRALTLELGIRLSLEGQATPGKAVPYTDRNLPPYFARASVVLPTQAFAPGERVPVHTENPVLKEALGKPRLWIIINNTVRRVGLGGVDDLPVNIRLEDIVFSATVSKPFPGVGGALEVGGL</sequence>
<dbReference type="RefSeq" id="WP_272143029.1">
    <property type="nucleotide sequence ID" value="NZ_JAQNDM010000002.1"/>
</dbReference>
<name>A0ABT5DGZ1_9BACT</name>
<comment type="caution">
    <text evidence="2">The sequence shown here is derived from an EMBL/GenBank/DDBJ whole genome shotgun (WGS) entry which is preliminary data.</text>
</comment>
<evidence type="ECO:0008006" key="4">
    <source>
        <dbReference type="Google" id="ProtNLM"/>
    </source>
</evidence>
<dbReference type="Proteomes" id="UP001221838">
    <property type="component" value="Unassembled WGS sequence"/>
</dbReference>
<dbReference type="EMBL" id="JAQNDM010000002">
    <property type="protein sequence ID" value="MDC0712883.1"/>
    <property type="molecule type" value="Genomic_DNA"/>
</dbReference>
<feature type="signal peptide" evidence="1">
    <location>
        <begin position="1"/>
        <end position="19"/>
    </location>
</feature>
<keyword evidence="1" id="KW-0732">Signal</keyword>
<evidence type="ECO:0000313" key="2">
    <source>
        <dbReference type="EMBL" id="MDC0712883.1"/>
    </source>
</evidence>
<accession>A0ABT5DGZ1</accession>
<gene>
    <name evidence="2" type="ORF">POL68_30760</name>
</gene>
<feature type="chain" id="PRO_5045803531" description="Lipoprotein" evidence="1">
    <location>
        <begin position="20"/>
        <end position="193"/>
    </location>
</feature>
<proteinExistence type="predicted"/>
<evidence type="ECO:0000313" key="3">
    <source>
        <dbReference type="Proteomes" id="UP001221838"/>
    </source>
</evidence>
<organism evidence="2 3">
    <name type="scientific">Stigmatella ashevillensis</name>
    <dbReference type="NCBI Taxonomy" id="2995309"/>
    <lineage>
        <taxon>Bacteria</taxon>
        <taxon>Pseudomonadati</taxon>
        <taxon>Myxococcota</taxon>
        <taxon>Myxococcia</taxon>
        <taxon>Myxococcales</taxon>
        <taxon>Cystobacterineae</taxon>
        <taxon>Archangiaceae</taxon>
        <taxon>Stigmatella</taxon>
    </lineage>
</organism>
<reference evidence="2 3" key="1">
    <citation type="submission" date="2022-11" db="EMBL/GenBank/DDBJ databases">
        <title>Minimal conservation of predation-associated metabolite biosynthetic gene clusters underscores biosynthetic potential of Myxococcota including descriptions for ten novel species: Archangium lansinium sp. nov., Myxococcus landrumus sp. nov., Nannocystis bai.</title>
        <authorList>
            <person name="Ahearne A."/>
            <person name="Stevens C."/>
            <person name="Dowd S."/>
        </authorList>
    </citation>
    <scope>NUCLEOTIDE SEQUENCE [LARGE SCALE GENOMIC DNA]</scope>
    <source>
        <strain evidence="2 3">NCWAL01</strain>
    </source>
</reference>
<protein>
    <recommendedName>
        <fullName evidence="4">Lipoprotein</fullName>
    </recommendedName>
</protein>